<dbReference type="CDD" id="cd05233">
    <property type="entry name" value="SDR_c"/>
    <property type="match status" value="1"/>
</dbReference>
<protein>
    <submittedName>
        <fullName evidence="3">Glucose 1-dehydrogenase</fullName>
        <ecNumber evidence="3">1.1.1.47</ecNumber>
    </submittedName>
</protein>
<proteinExistence type="inferred from homology"/>
<dbReference type="EC" id="1.1.1.47" evidence="3"/>
<dbReference type="NCBIfam" id="NF005559">
    <property type="entry name" value="PRK07231.1"/>
    <property type="match status" value="1"/>
</dbReference>
<reference evidence="3 4" key="1">
    <citation type="journal article" date="2019" name="Environ. Microbiol.">
        <title>Species interactions and distinct microbial communities in high Arctic permafrost affected cryosols are associated with the CH4 and CO2 gas fluxes.</title>
        <authorList>
            <person name="Altshuler I."/>
            <person name="Hamel J."/>
            <person name="Turney S."/>
            <person name="Magnuson E."/>
            <person name="Levesque R."/>
            <person name="Greer C."/>
            <person name="Whyte L.G."/>
        </authorList>
    </citation>
    <scope>NUCLEOTIDE SEQUENCE [LARGE SCALE GENOMIC DNA]</scope>
    <source>
        <strain evidence="3 4">E3</strain>
    </source>
</reference>
<evidence type="ECO:0000256" key="2">
    <source>
        <dbReference type="ARBA" id="ARBA00023002"/>
    </source>
</evidence>
<dbReference type="InterPro" id="IPR002347">
    <property type="entry name" value="SDR_fam"/>
</dbReference>
<gene>
    <name evidence="3" type="ORF">EAH78_20520</name>
</gene>
<dbReference type="PRINTS" id="PR00080">
    <property type="entry name" value="SDRFAMILY"/>
</dbReference>
<dbReference type="Proteomes" id="UP000317933">
    <property type="component" value="Unassembled WGS sequence"/>
</dbReference>
<accession>A0A502HKD3</accession>
<name>A0A502HKD3_9PSED</name>
<organism evidence="3 4">
    <name type="scientific">Pseudomonas arsenicoxydans</name>
    <dbReference type="NCBI Taxonomy" id="702115"/>
    <lineage>
        <taxon>Bacteria</taxon>
        <taxon>Pseudomonadati</taxon>
        <taxon>Pseudomonadota</taxon>
        <taxon>Gammaproteobacteria</taxon>
        <taxon>Pseudomonadales</taxon>
        <taxon>Pseudomonadaceae</taxon>
        <taxon>Pseudomonas</taxon>
    </lineage>
</organism>
<dbReference type="EMBL" id="RCZE01000010">
    <property type="protein sequence ID" value="TPG75247.1"/>
    <property type="molecule type" value="Genomic_DNA"/>
</dbReference>
<sequence length="257" mass="26763">MRRFTVEFTGKVVIVTGAANGIGRASAIQFARLGASLVLADVDEKGLQETLEVIGDNAIVVHTNVADEAACKAMVHTAVDTFGRVDVLFSNAGICGVRGRTAEVSVAEWRRVIDINLNGVFFCARAAIPAMLDNGGGVIINTASVDGLVGMATLPHYTAAKHGVIGLTKACALEHGRQNIRSVAIAPGYIRTAMTENNLSKNEQAMLETMVPAGGRAGTPEDVANLVTWLASDKAAYINGSCHTVDGGLTAGFALPD</sequence>
<dbReference type="FunFam" id="3.40.50.720:FF:000084">
    <property type="entry name" value="Short-chain dehydrogenase reductase"/>
    <property type="match status" value="1"/>
</dbReference>
<dbReference type="PANTHER" id="PTHR24321">
    <property type="entry name" value="DEHYDROGENASES, SHORT CHAIN"/>
    <property type="match status" value="1"/>
</dbReference>
<evidence type="ECO:0000256" key="1">
    <source>
        <dbReference type="ARBA" id="ARBA00006484"/>
    </source>
</evidence>
<comment type="caution">
    <text evidence="3">The sequence shown here is derived from an EMBL/GenBank/DDBJ whole genome shotgun (WGS) entry which is preliminary data.</text>
</comment>
<dbReference type="AlphaFoldDB" id="A0A502HKD3"/>
<keyword evidence="2 3" id="KW-0560">Oxidoreductase</keyword>
<dbReference type="Pfam" id="PF13561">
    <property type="entry name" value="adh_short_C2"/>
    <property type="match status" value="1"/>
</dbReference>
<dbReference type="InterPro" id="IPR036291">
    <property type="entry name" value="NAD(P)-bd_dom_sf"/>
</dbReference>
<dbReference type="GO" id="GO:0047936">
    <property type="term" value="F:glucose 1-dehydrogenase [NAD(P)+] activity"/>
    <property type="evidence" value="ECO:0007669"/>
    <property type="project" value="UniProtKB-EC"/>
</dbReference>
<evidence type="ECO:0000313" key="4">
    <source>
        <dbReference type="Proteomes" id="UP000317933"/>
    </source>
</evidence>
<dbReference type="PRINTS" id="PR00081">
    <property type="entry name" value="GDHRDH"/>
</dbReference>
<dbReference type="SUPFAM" id="SSF51735">
    <property type="entry name" value="NAD(P)-binding Rossmann-fold domains"/>
    <property type="match status" value="1"/>
</dbReference>
<evidence type="ECO:0000313" key="3">
    <source>
        <dbReference type="EMBL" id="TPG75247.1"/>
    </source>
</evidence>
<dbReference type="Gene3D" id="3.40.50.720">
    <property type="entry name" value="NAD(P)-binding Rossmann-like Domain"/>
    <property type="match status" value="1"/>
</dbReference>
<dbReference type="PANTHER" id="PTHR24321:SF8">
    <property type="entry name" value="ESTRADIOL 17-BETA-DEHYDROGENASE 8-RELATED"/>
    <property type="match status" value="1"/>
</dbReference>
<comment type="similarity">
    <text evidence="1">Belongs to the short-chain dehydrogenases/reductases (SDR) family.</text>
</comment>